<reference evidence="1" key="1">
    <citation type="journal article" date="2020" name="Fungal Divers.">
        <title>Resolving the Mortierellaceae phylogeny through synthesis of multi-gene phylogenetics and phylogenomics.</title>
        <authorList>
            <person name="Vandepol N."/>
            <person name="Liber J."/>
            <person name="Desiro A."/>
            <person name="Na H."/>
            <person name="Kennedy M."/>
            <person name="Barry K."/>
            <person name="Grigoriev I.V."/>
            <person name="Miller A.N."/>
            <person name="O'Donnell K."/>
            <person name="Stajich J.E."/>
            <person name="Bonito G."/>
        </authorList>
    </citation>
    <scope>NUCLEOTIDE SEQUENCE</scope>
    <source>
        <strain evidence="1">MES-2147</strain>
    </source>
</reference>
<proteinExistence type="predicted"/>
<dbReference type="AlphaFoldDB" id="A0A9P6MJL9"/>
<sequence>MSYPTFIETTESIPIFANVHNYFNVNHPSEWTLEKFAQDRETYDLDVFEDGLKTIMKAGRGCYHAFAARCYNWLANNPDHVLIQAAKDILKTKLLKFRTSRVNVQFREETEQDDLQRLQKFTESGRRSLQNRFSSFESKWTLQSGTVVEDVLFEAGKKLTVYHSVHSFIIDVQDSYTKKLFNDRDWNEIRSNIPQPAPYTPSAKDYLRVFAGVETTEELRRLLEIRPDENEMELVHICLVNWLGLYETNSPSPFVIESSLSEAWWMTHAWGVCNYLSKGIEGHFIITGEKAGVDSSSRRNHKDRLNNPTPAAGRKRIGTKADLIWRSMSNPEKDWAMAEAALVWDESATKYSYESNFKLPRQLHDVLTARTVEVGGVDNMRSVLVSGLIIGGSSVQRVALCWGNQGSSVTRLIKWKRSKIDSSIKNMVESLIALHQILLFRSSTIHFVRTYEQAYKSYIQKRIEEIDSHDGLANEANEADGWYNILHSTP</sequence>
<dbReference type="OrthoDB" id="5340906at2759"/>
<protein>
    <submittedName>
        <fullName evidence="1">Uncharacterized protein</fullName>
    </submittedName>
</protein>
<organism evidence="1 2">
    <name type="scientific">Modicella reniformis</name>
    <dbReference type="NCBI Taxonomy" id="1440133"/>
    <lineage>
        <taxon>Eukaryota</taxon>
        <taxon>Fungi</taxon>
        <taxon>Fungi incertae sedis</taxon>
        <taxon>Mucoromycota</taxon>
        <taxon>Mortierellomycotina</taxon>
        <taxon>Mortierellomycetes</taxon>
        <taxon>Mortierellales</taxon>
        <taxon>Mortierellaceae</taxon>
        <taxon>Modicella</taxon>
    </lineage>
</organism>
<gene>
    <name evidence="1" type="ORF">BGZ65_011657</name>
</gene>
<comment type="caution">
    <text evidence="1">The sequence shown here is derived from an EMBL/GenBank/DDBJ whole genome shotgun (WGS) entry which is preliminary data.</text>
</comment>
<accession>A0A9P6MJL9</accession>
<keyword evidence="2" id="KW-1185">Reference proteome</keyword>
<name>A0A9P6MJL9_9FUNG</name>
<dbReference type="EMBL" id="JAAAHW010000202">
    <property type="protein sequence ID" value="KAG0005240.1"/>
    <property type="molecule type" value="Genomic_DNA"/>
</dbReference>
<dbReference type="Proteomes" id="UP000749646">
    <property type="component" value="Unassembled WGS sequence"/>
</dbReference>
<evidence type="ECO:0000313" key="2">
    <source>
        <dbReference type="Proteomes" id="UP000749646"/>
    </source>
</evidence>
<evidence type="ECO:0000313" key="1">
    <source>
        <dbReference type="EMBL" id="KAG0005240.1"/>
    </source>
</evidence>